<proteinExistence type="predicted"/>
<name>A0A8J6U396_9FLAO</name>
<gene>
    <name evidence="1" type="ORF">ICJ85_02515</name>
</gene>
<organism evidence="1 2">
    <name type="scientific">Aestuariibaculum marinum</name>
    <dbReference type="NCBI Taxonomy" id="2683592"/>
    <lineage>
        <taxon>Bacteria</taxon>
        <taxon>Pseudomonadati</taxon>
        <taxon>Bacteroidota</taxon>
        <taxon>Flavobacteriia</taxon>
        <taxon>Flavobacteriales</taxon>
        <taxon>Flavobacteriaceae</taxon>
    </lineage>
</organism>
<keyword evidence="2" id="KW-1185">Reference proteome</keyword>
<accession>A0A8J6U396</accession>
<dbReference type="EMBL" id="JACVXD010000001">
    <property type="protein sequence ID" value="MBD0822882.1"/>
    <property type="molecule type" value="Genomic_DNA"/>
</dbReference>
<protein>
    <recommendedName>
        <fullName evidence="3">Outer membrane protein beta-barrel domain-containing protein</fullName>
    </recommendedName>
</protein>
<sequence>MKRNLLLLFLFLGLIKLQAQELKITTSVGSNGGVNNFALALDATYLVNINKNLDLGFTTGLSYWVKSDEYDLSGLKVSGRGDIKMVPIALTSRFNFTEKLTLGLDFGYALAMDSHPYSSGFYFAPKVQYELFKSTDIVLGYRLFNMDSSVDVGPNIDMVSLGVEFKL</sequence>
<dbReference type="RefSeq" id="WP_188222189.1">
    <property type="nucleotide sequence ID" value="NZ_JACVXD010000001.1"/>
</dbReference>
<dbReference type="Proteomes" id="UP000621516">
    <property type="component" value="Unassembled WGS sequence"/>
</dbReference>
<dbReference type="SUPFAM" id="SSF56925">
    <property type="entry name" value="OMPA-like"/>
    <property type="match status" value="1"/>
</dbReference>
<evidence type="ECO:0008006" key="3">
    <source>
        <dbReference type="Google" id="ProtNLM"/>
    </source>
</evidence>
<dbReference type="InterPro" id="IPR011250">
    <property type="entry name" value="OMP/PagP_B-barrel"/>
</dbReference>
<evidence type="ECO:0000313" key="1">
    <source>
        <dbReference type="EMBL" id="MBD0822882.1"/>
    </source>
</evidence>
<dbReference type="AlphaFoldDB" id="A0A8J6U396"/>
<reference evidence="1 2" key="1">
    <citation type="journal article" date="2018" name="J. Microbiol.">
        <title>Aestuariibaculum marinum sp. nov., a marine bacterium isolated from seawater in South Korea.</title>
        <authorList>
            <person name="Choi J."/>
            <person name="Lee D."/>
            <person name="Jang J.H."/>
            <person name="Cha S."/>
            <person name="Seo T."/>
        </authorList>
    </citation>
    <scope>NUCLEOTIDE SEQUENCE [LARGE SCALE GENOMIC DNA]</scope>
    <source>
        <strain evidence="1 2">IP7</strain>
    </source>
</reference>
<evidence type="ECO:0000313" key="2">
    <source>
        <dbReference type="Proteomes" id="UP000621516"/>
    </source>
</evidence>
<comment type="caution">
    <text evidence="1">The sequence shown here is derived from an EMBL/GenBank/DDBJ whole genome shotgun (WGS) entry which is preliminary data.</text>
</comment>